<evidence type="ECO:0000313" key="2">
    <source>
        <dbReference type="EMBL" id="KAK7299945.1"/>
    </source>
</evidence>
<dbReference type="EMBL" id="JAYKXN010000003">
    <property type="protein sequence ID" value="KAK7299945.1"/>
    <property type="molecule type" value="Genomic_DNA"/>
</dbReference>
<dbReference type="Proteomes" id="UP001359559">
    <property type="component" value="Unassembled WGS sequence"/>
</dbReference>
<keyword evidence="1" id="KW-1133">Transmembrane helix</keyword>
<keyword evidence="1" id="KW-0812">Transmembrane</keyword>
<accession>A0AAN9PHU6</accession>
<sequence length="142" mass="16162">MVGILHCSKGIGGLLTEISVCHIFLYLVFLVTSLIRFVDDDDDNEEEWMNCSVNLLCVSLLRRVYLEEAVYRALKKMCEETEVFFVFLIKLAFSLCSLLLTFCPFPDTTPSPVHREFGYPSSSAIFPFVFQSLSLPKPHIPT</sequence>
<gene>
    <name evidence="2" type="ORF">RJT34_10776</name>
</gene>
<keyword evidence="3" id="KW-1185">Reference proteome</keyword>
<evidence type="ECO:0000256" key="1">
    <source>
        <dbReference type="SAM" id="Phobius"/>
    </source>
</evidence>
<dbReference type="AlphaFoldDB" id="A0AAN9PHU6"/>
<reference evidence="2 3" key="1">
    <citation type="submission" date="2024-01" db="EMBL/GenBank/DDBJ databases">
        <title>The genomes of 5 underutilized Papilionoideae crops provide insights into root nodulation and disease resistance.</title>
        <authorList>
            <person name="Yuan L."/>
        </authorList>
    </citation>
    <scope>NUCLEOTIDE SEQUENCE [LARGE SCALE GENOMIC DNA]</scope>
    <source>
        <strain evidence="2">LY-2023</strain>
        <tissue evidence="2">Leaf</tissue>
    </source>
</reference>
<name>A0AAN9PHU6_CLITE</name>
<keyword evidence="1" id="KW-0472">Membrane</keyword>
<evidence type="ECO:0000313" key="3">
    <source>
        <dbReference type="Proteomes" id="UP001359559"/>
    </source>
</evidence>
<protein>
    <submittedName>
        <fullName evidence="2">Uncharacterized protein</fullName>
    </submittedName>
</protein>
<feature type="transmembrane region" description="Helical" evidence="1">
    <location>
        <begin position="83"/>
        <end position="105"/>
    </location>
</feature>
<organism evidence="2 3">
    <name type="scientific">Clitoria ternatea</name>
    <name type="common">Butterfly pea</name>
    <dbReference type="NCBI Taxonomy" id="43366"/>
    <lineage>
        <taxon>Eukaryota</taxon>
        <taxon>Viridiplantae</taxon>
        <taxon>Streptophyta</taxon>
        <taxon>Embryophyta</taxon>
        <taxon>Tracheophyta</taxon>
        <taxon>Spermatophyta</taxon>
        <taxon>Magnoliopsida</taxon>
        <taxon>eudicotyledons</taxon>
        <taxon>Gunneridae</taxon>
        <taxon>Pentapetalae</taxon>
        <taxon>rosids</taxon>
        <taxon>fabids</taxon>
        <taxon>Fabales</taxon>
        <taxon>Fabaceae</taxon>
        <taxon>Papilionoideae</taxon>
        <taxon>50 kb inversion clade</taxon>
        <taxon>NPAAA clade</taxon>
        <taxon>indigoferoid/millettioid clade</taxon>
        <taxon>Phaseoleae</taxon>
        <taxon>Clitoria</taxon>
    </lineage>
</organism>
<comment type="caution">
    <text evidence="2">The sequence shown here is derived from an EMBL/GenBank/DDBJ whole genome shotgun (WGS) entry which is preliminary data.</text>
</comment>
<feature type="transmembrane region" description="Helical" evidence="1">
    <location>
        <begin position="12"/>
        <end position="35"/>
    </location>
</feature>
<proteinExistence type="predicted"/>